<name>A0ABP4A5R2_9ACTN</name>
<dbReference type="RefSeq" id="WP_344054769.1">
    <property type="nucleotide sequence ID" value="NZ_BAAAHG010000083.1"/>
</dbReference>
<sequence length="45" mass="4661">MTGDPSGEAPLTRLAQLIRQPPAARERTVYAAAVAAPVGEEARAT</sequence>
<reference evidence="2" key="1">
    <citation type="journal article" date="2019" name="Int. J. Syst. Evol. Microbiol.">
        <title>The Global Catalogue of Microorganisms (GCM) 10K type strain sequencing project: providing services to taxonomists for standard genome sequencing and annotation.</title>
        <authorList>
            <consortium name="The Broad Institute Genomics Platform"/>
            <consortium name="The Broad Institute Genome Sequencing Center for Infectious Disease"/>
            <person name="Wu L."/>
            <person name="Ma J."/>
        </authorList>
    </citation>
    <scope>NUCLEOTIDE SEQUENCE [LARGE SCALE GENOMIC DNA]</scope>
    <source>
        <strain evidence="2">JCM 10673</strain>
    </source>
</reference>
<comment type="caution">
    <text evidence="1">The sequence shown here is derived from an EMBL/GenBank/DDBJ whole genome shotgun (WGS) entry which is preliminary data.</text>
</comment>
<dbReference type="EMBL" id="BAAAHG010000083">
    <property type="protein sequence ID" value="GAA0931945.1"/>
    <property type="molecule type" value="Genomic_DNA"/>
</dbReference>
<dbReference type="Proteomes" id="UP001501005">
    <property type="component" value="Unassembled WGS sequence"/>
</dbReference>
<evidence type="ECO:0000313" key="2">
    <source>
        <dbReference type="Proteomes" id="UP001501005"/>
    </source>
</evidence>
<keyword evidence="2" id="KW-1185">Reference proteome</keyword>
<proteinExistence type="predicted"/>
<gene>
    <name evidence="1" type="ORF">GCM10009549_55820</name>
</gene>
<accession>A0ABP4A5R2</accession>
<protein>
    <submittedName>
        <fullName evidence="1">Uncharacterized protein</fullName>
    </submittedName>
</protein>
<organism evidence="1 2">
    <name type="scientific">Streptomyces thermoalcalitolerans</name>
    <dbReference type="NCBI Taxonomy" id="65605"/>
    <lineage>
        <taxon>Bacteria</taxon>
        <taxon>Bacillati</taxon>
        <taxon>Actinomycetota</taxon>
        <taxon>Actinomycetes</taxon>
        <taxon>Kitasatosporales</taxon>
        <taxon>Streptomycetaceae</taxon>
        <taxon>Streptomyces</taxon>
    </lineage>
</organism>
<evidence type="ECO:0000313" key="1">
    <source>
        <dbReference type="EMBL" id="GAA0931945.1"/>
    </source>
</evidence>